<evidence type="ECO:0000313" key="3">
    <source>
        <dbReference type="Proteomes" id="UP001248819"/>
    </source>
</evidence>
<protein>
    <submittedName>
        <fullName evidence="2">Uncharacterized protein</fullName>
    </submittedName>
</protein>
<keyword evidence="3" id="KW-1185">Reference proteome</keyword>
<proteinExistence type="predicted"/>
<dbReference type="RefSeq" id="WP_311484326.1">
    <property type="nucleotide sequence ID" value="NZ_JAVRHP010000033.1"/>
</dbReference>
<dbReference type="Proteomes" id="UP001248819">
    <property type="component" value="Unassembled WGS sequence"/>
</dbReference>
<organism evidence="2 3">
    <name type="scientific">Autumnicola edwardsiae</name>
    <dbReference type="NCBI Taxonomy" id="3075594"/>
    <lineage>
        <taxon>Bacteria</taxon>
        <taxon>Pseudomonadati</taxon>
        <taxon>Bacteroidota</taxon>
        <taxon>Flavobacteriia</taxon>
        <taxon>Flavobacteriales</taxon>
        <taxon>Flavobacteriaceae</taxon>
        <taxon>Autumnicola</taxon>
    </lineage>
</organism>
<reference evidence="2 3" key="1">
    <citation type="submission" date="2023-09" db="EMBL/GenBank/DDBJ databases">
        <authorList>
            <person name="Rey-Velasco X."/>
        </authorList>
    </citation>
    <scope>NUCLEOTIDE SEQUENCE [LARGE SCALE GENOMIC DNA]</scope>
    <source>
        <strain evidence="2 3">F297</strain>
    </source>
</reference>
<accession>A0ABU3CW23</accession>
<dbReference type="EMBL" id="JAVRHP010000033">
    <property type="protein sequence ID" value="MDT0650125.1"/>
    <property type="molecule type" value="Genomic_DNA"/>
</dbReference>
<evidence type="ECO:0000256" key="1">
    <source>
        <dbReference type="SAM" id="MobiDB-lite"/>
    </source>
</evidence>
<name>A0ABU3CW23_9FLAO</name>
<comment type="caution">
    <text evidence="2">The sequence shown here is derived from an EMBL/GenBank/DDBJ whole genome shotgun (WGS) entry which is preliminary data.</text>
</comment>
<evidence type="ECO:0000313" key="2">
    <source>
        <dbReference type="EMBL" id="MDT0650125.1"/>
    </source>
</evidence>
<feature type="region of interest" description="Disordered" evidence="1">
    <location>
        <begin position="1"/>
        <end position="21"/>
    </location>
</feature>
<gene>
    <name evidence="2" type="ORF">RM529_08220</name>
</gene>
<sequence length="178" mass="20413">MKENSEVLHSSYPDPYLVQNEDNAVEVTKSGSETGLKDYKKQDQKSTGISLGKVSNDLLSSFKETWHKLVHSPQSFPEKDDTPISTYVIHEDSREEEERMLSTVLSDLLDLQPHSEGLLKALENTNKIYHEDFSGSYILEHNRERLGIFFLEVRNCVNGTSEVSYEFLPGLKSFKYVY</sequence>